<organism evidence="1">
    <name type="scientific">uncultured Enterococcus sp</name>
    <dbReference type="NCBI Taxonomy" id="167972"/>
    <lineage>
        <taxon>Bacteria</taxon>
        <taxon>Bacillati</taxon>
        <taxon>Bacillota</taxon>
        <taxon>Bacilli</taxon>
        <taxon>Lactobacillales</taxon>
        <taxon>Enterococcaceae</taxon>
        <taxon>Enterococcus</taxon>
        <taxon>environmental samples</taxon>
    </lineage>
</organism>
<sequence>FRLQNAKLGIIRNMVNCCFLGSNMCFKRKFVNEFMDIPDKVPHDLWIGLIAVYKKTICLLPVRTMLYRRHNANVSGLNNQLLSNLDNKSEPIRKNSHSLFFE</sequence>
<dbReference type="InterPro" id="IPR029044">
    <property type="entry name" value="Nucleotide-diphossugar_trans"/>
</dbReference>
<evidence type="ECO:0000313" key="1">
    <source>
        <dbReference type="EMBL" id="AIA95110.1"/>
    </source>
</evidence>
<proteinExistence type="predicted"/>
<accession>A0A060CPH0</accession>
<protein>
    <submittedName>
        <fullName evidence="1">CAZy families GT2 protein</fullName>
    </submittedName>
</protein>
<dbReference type="EMBL" id="KF127750">
    <property type="protein sequence ID" value="AIA95110.1"/>
    <property type="molecule type" value="Genomic_DNA"/>
</dbReference>
<dbReference type="SUPFAM" id="SSF53448">
    <property type="entry name" value="Nucleotide-diphospho-sugar transferases"/>
    <property type="match status" value="1"/>
</dbReference>
<feature type="non-terminal residue" evidence="1">
    <location>
        <position position="1"/>
    </location>
</feature>
<name>A0A060CPH0_9ENTE</name>
<dbReference type="AlphaFoldDB" id="A0A060CPH0"/>
<reference evidence="1" key="1">
    <citation type="journal article" date="2013" name="Environ. Microbiol.">
        <title>Seasonally variable intestinal metagenomes of the red palm weevil (Rhynchophorus ferrugineus).</title>
        <authorList>
            <person name="Jia S."/>
            <person name="Zhang X."/>
            <person name="Zhang G."/>
            <person name="Yin A."/>
            <person name="Zhang S."/>
            <person name="Li F."/>
            <person name="Wang L."/>
            <person name="Zhao D."/>
            <person name="Yun Q."/>
            <person name="Tala"/>
            <person name="Wang J."/>
            <person name="Sun G."/>
            <person name="Baabdullah M."/>
            <person name="Yu X."/>
            <person name="Hu S."/>
            <person name="Al-Mssallem I.S."/>
            <person name="Yu J."/>
        </authorList>
    </citation>
    <scope>NUCLEOTIDE SEQUENCE</scope>
</reference>